<comment type="caution">
    <text evidence="2">The sequence shown here is derived from an EMBL/GenBank/DDBJ whole genome shotgun (WGS) entry which is preliminary data.</text>
</comment>
<dbReference type="PANTHER" id="PTHR36503">
    <property type="entry name" value="BLR2520 PROTEIN"/>
    <property type="match status" value="1"/>
</dbReference>
<dbReference type="GO" id="GO:0051213">
    <property type="term" value="F:dioxygenase activity"/>
    <property type="evidence" value="ECO:0007669"/>
    <property type="project" value="UniProtKB-KW"/>
</dbReference>
<dbReference type="Gene3D" id="3.10.180.10">
    <property type="entry name" value="2,3-Dihydroxybiphenyl 1,2-Dioxygenase, domain 1"/>
    <property type="match status" value="1"/>
</dbReference>
<evidence type="ECO:0000259" key="1">
    <source>
        <dbReference type="PROSITE" id="PS51819"/>
    </source>
</evidence>
<gene>
    <name evidence="2" type="ORF">BDK89_1697</name>
</gene>
<dbReference type="EMBL" id="SOAU01000001">
    <property type="protein sequence ID" value="TDT16115.1"/>
    <property type="molecule type" value="Genomic_DNA"/>
</dbReference>
<dbReference type="AlphaFoldDB" id="A0A4R7HYG5"/>
<accession>A0A4R7HYG5</accession>
<dbReference type="CDD" id="cd06587">
    <property type="entry name" value="VOC"/>
    <property type="match status" value="1"/>
</dbReference>
<evidence type="ECO:0000313" key="3">
    <source>
        <dbReference type="Proteomes" id="UP000294558"/>
    </source>
</evidence>
<reference evidence="2 3" key="1">
    <citation type="submission" date="2019-03" db="EMBL/GenBank/DDBJ databases">
        <title>Sequencing the genomes of 1000 actinobacteria strains.</title>
        <authorList>
            <person name="Klenk H.-P."/>
        </authorList>
    </citation>
    <scope>NUCLEOTIDE SEQUENCE [LARGE SCALE GENOMIC DNA]</scope>
    <source>
        <strain evidence="2 3">DSM 18936</strain>
    </source>
</reference>
<dbReference type="InterPro" id="IPR037523">
    <property type="entry name" value="VOC_core"/>
</dbReference>
<proteinExistence type="predicted"/>
<dbReference type="RefSeq" id="WP_133868514.1">
    <property type="nucleotide sequence ID" value="NZ_SOAU01000001.1"/>
</dbReference>
<feature type="domain" description="VOC" evidence="1">
    <location>
        <begin position="4"/>
        <end position="123"/>
    </location>
</feature>
<protein>
    <submittedName>
        <fullName evidence="2">Catechol 2,3-dioxygenase-like lactoylglutathione lyase family enzyme</fullName>
    </submittedName>
</protein>
<keyword evidence="2" id="KW-0560">Oxidoreductase</keyword>
<name>A0A4R7HYG5_9ACTN</name>
<organism evidence="2 3">
    <name type="scientific">Ilumatobacter fluminis</name>
    <dbReference type="NCBI Taxonomy" id="467091"/>
    <lineage>
        <taxon>Bacteria</taxon>
        <taxon>Bacillati</taxon>
        <taxon>Actinomycetota</taxon>
        <taxon>Acidimicrobiia</taxon>
        <taxon>Acidimicrobiales</taxon>
        <taxon>Ilumatobacteraceae</taxon>
        <taxon>Ilumatobacter</taxon>
    </lineage>
</organism>
<dbReference type="PROSITE" id="PS51819">
    <property type="entry name" value="VOC"/>
    <property type="match status" value="1"/>
</dbReference>
<dbReference type="InterPro" id="IPR004360">
    <property type="entry name" value="Glyas_Fos-R_dOase_dom"/>
</dbReference>
<keyword evidence="2" id="KW-0223">Dioxygenase</keyword>
<sequence>MKLGAFSVSLAVADLAASREFYERLGFEVTGGNADEGWLILKNEQAIIGLFHGMFEGNILTFNPGWTQDGVPADGDFTDVREVQAVLRSAGVEPAEPIDADGTGPAHIVVTDPDGNTIMIDQFVDRPDD</sequence>
<dbReference type="Pfam" id="PF00903">
    <property type="entry name" value="Glyoxalase"/>
    <property type="match status" value="1"/>
</dbReference>
<evidence type="ECO:0000313" key="2">
    <source>
        <dbReference type="EMBL" id="TDT16115.1"/>
    </source>
</evidence>
<dbReference type="GO" id="GO:0016829">
    <property type="term" value="F:lyase activity"/>
    <property type="evidence" value="ECO:0007669"/>
    <property type="project" value="UniProtKB-KW"/>
</dbReference>
<dbReference type="PANTHER" id="PTHR36503:SF1">
    <property type="entry name" value="BLR2520 PROTEIN"/>
    <property type="match status" value="1"/>
</dbReference>
<keyword evidence="3" id="KW-1185">Reference proteome</keyword>
<dbReference type="OrthoDB" id="9792323at2"/>
<dbReference type="SUPFAM" id="SSF54593">
    <property type="entry name" value="Glyoxalase/Bleomycin resistance protein/Dihydroxybiphenyl dioxygenase"/>
    <property type="match status" value="1"/>
</dbReference>
<dbReference type="Proteomes" id="UP000294558">
    <property type="component" value="Unassembled WGS sequence"/>
</dbReference>
<keyword evidence="2" id="KW-0456">Lyase</keyword>
<dbReference type="InterPro" id="IPR029068">
    <property type="entry name" value="Glyas_Bleomycin-R_OHBP_Dase"/>
</dbReference>